<dbReference type="SUPFAM" id="SSF53850">
    <property type="entry name" value="Periplasmic binding protein-like II"/>
    <property type="match status" value="1"/>
</dbReference>
<dbReference type="PANTHER" id="PTHR30290:SF38">
    <property type="entry name" value="D,D-DIPEPTIDE-BINDING PERIPLASMIC PROTEIN DDPA-RELATED"/>
    <property type="match status" value="1"/>
</dbReference>
<feature type="signal peptide" evidence="3">
    <location>
        <begin position="1"/>
        <end position="28"/>
    </location>
</feature>
<dbReference type="GO" id="GO:1904680">
    <property type="term" value="F:peptide transmembrane transporter activity"/>
    <property type="evidence" value="ECO:0007669"/>
    <property type="project" value="TreeGrafter"/>
</dbReference>
<evidence type="ECO:0000256" key="3">
    <source>
        <dbReference type="SAM" id="SignalP"/>
    </source>
</evidence>
<name>A0A4R3MAN8_9BURK</name>
<feature type="domain" description="Solute-binding protein family 5" evidence="4">
    <location>
        <begin position="81"/>
        <end position="434"/>
    </location>
</feature>
<keyword evidence="2 3" id="KW-0732">Signal</keyword>
<reference evidence="5 6" key="1">
    <citation type="submission" date="2019-03" db="EMBL/GenBank/DDBJ databases">
        <title>Genomic Encyclopedia of Type Strains, Phase IV (KMG-IV): sequencing the most valuable type-strain genomes for metagenomic binning, comparative biology and taxonomic classification.</title>
        <authorList>
            <person name="Goeker M."/>
        </authorList>
    </citation>
    <scope>NUCLEOTIDE SEQUENCE [LARGE SCALE GENOMIC DNA]</scope>
    <source>
        <strain evidence="5 6">DSM 24591</strain>
    </source>
</reference>
<comment type="caution">
    <text evidence="5">The sequence shown here is derived from an EMBL/GenBank/DDBJ whole genome shotgun (WGS) entry which is preliminary data.</text>
</comment>
<dbReference type="Gene3D" id="3.40.190.10">
    <property type="entry name" value="Periplasmic binding protein-like II"/>
    <property type="match status" value="1"/>
</dbReference>
<sequence length="535" mass="59872">MFKTNYLAKALALSVFSLSLFLSSSANAELPANAKEGGSLTILSNSAINSLNPAIQSGVATAMPGAQLFSSLLIADDKWQFHPYLADSWEKSADGLTYTFKLNKDALFHDGKPVTSEDVAFSVMTVKENHPFGKSMYANLDKMETPDPHTVVFKFLKPNPALLLEVSTPALLPILPKHIYGVGSIRSNPYNNKPIGSGPFKFADYKPGQYLTLEKFKRFFKGPAHLDKITYVIIKDDNASTLAIQRGDIQYVAYPPFRLSEIERLAKNPKLALTHKGYEGVGALVWLEYNMVKEGPLQNVKVRQAISYAIDRKFITEKLQKGQTKPIDGPIHPSSPFYDKSLNHYDLDLAKANKLLDEAGFPKKSDGTRFQLSLDYIPTNPDLSKNVAEYMRPQLGKIGIKVELRPSPDFPTWARRISNYDYDLNIDPVFNWGDPVIGVARTYMSTNVRKGVVWANMSGYKNPKVDELLTQAAIENSPEKRNALYDEFQKIVNQELPVAWIATYPSNTIYSKKLLNLPEGIWGAFEPFNNVAWSK</sequence>
<dbReference type="Proteomes" id="UP000295525">
    <property type="component" value="Unassembled WGS sequence"/>
</dbReference>
<dbReference type="GO" id="GO:0030288">
    <property type="term" value="C:outer membrane-bounded periplasmic space"/>
    <property type="evidence" value="ECO:0007669"/>
    <property type="project" value="UniProtKB-ARBA"/>
</dbReference>
<dbReference type="InterPro" id="IPR030678">
    <property type="entry name" value="Peptide/Ni-bd"/>
</dbReference>
<dbReference type="Gene3D" id="3.10.105.10">
    <property type="entry name" value="Dipeptide-binding Protein, Domain 3"/>
    <property type="match status" value="1"/>
</dbReference>
<evidence type="ECO:0000256" key="1">
    <source>
        <dbReference type="ARBA" id="ARBA00005695"/>
    </source>
</evidence>
<accession>A0A4R3MAN8</accession>
<dbReference type="GO" id="GO:0015833">
    <property type="term" value="P:peptide transport"/>
    <property type="evidence" value="ECO:0007669"/>
    <property type="project" value="TreeGrafter"/>
</dbReference>
<dbReference type="GO" id="GO:0043190">
    <property type="term" value="C:ATP-binding cassette (ABC) transporter complex"/>
    <property type="evidence" value="ECO:0007669"/>
    <property type="project" value="InterPro"/>
</dbReference>
<evidence type="ECO:0000313" key="5">
    <source>
        <dbReference type="EMBL" id="TCT09763.1"/>
    </source>
</evidence>
<feature type="chain" id="PRO_5020272825" evidence="3">
    <location>
        <begin position="29"/>
        <end position="535"/>
    </location>
</feature>
<dbReference type="EMBL" id="SMAJ01000003">
    <property type="protein sequence ID" value="TCT09763.1"/>
    <property type="molecule type" value="Genomic_DNA"/>
</dbReference>
<dbReference type="RefSeq" id="WP_132580627.1">
    <property type="nucleotide sequence ID" value="NZ_SMAJ01000003.1"/>
</dbReference>
<evidence type="ECO:0000259" key="4">
    <source>
        <dbReference type="Pfam" id="PF00496"/>
    </source>
</evidence>
<organism evidence="5 6">
    <name type="scientific">Paralcaligenes ureilyticus</name>
    <dbReference type="NCBI Taxonomy" id="627131"/>
    <lineage>
        <taxon>Bacteria</taxon>
        <taxon>Pseudomonadati</taxon>
        <taxon>Pseudomonadota</taxon>
        <taxon>Betaproteobacteria</taxon>
        <taxon>Burkholderiales</taxon>
        <taxon>Alcaligenaceae</taxon>
        <taxon>Paralcaligenes</taxon>
    </lineage>
</organism>
<evidence type="ECO:0000256" key="2">
    <source>
        <dbReference type="ARBA" id="ARBA00022729"/>
    </source>
</evidence>
<dbReference type="InterPro" id="IPR000914">
    <property type="entry name" value="SBP_5_dom"/>
</dbReference>
<dbReference type="Pfam" id="PF00496">
    <property type="entry name" value="SBP_bac_5"/>
    <property type="match status" value="1"/>
</dbReference>
<dbReference type="InterPro" id="IPR039424">
    <property type="entry name" value="SBP_5"/>
</dbReference>
<dbReference type="AlphaFoldDB" id="A0A4R3MAN8"/>
<protein>
    <submittedName>
        <fullName evidence="5">Peptide/nickel transport system substrate-binding protein</fullName>
    </submittedName>
</protein>
<dbReference type="PIRSF" id="PIRSF002741">
    <property type="entry name" value="MppA"/>
    <property type="match status" value="1"/>
</dbReference>
<keyword evidence="6" id="KW-1185">Reference proteome</keyword>
<comment type="similarity">
    <text evidence="1">Belongs to the bacterial solute-binding protein 5 family.</text>
</comment>
<evidence type="ECO:0000313" key="6">
    <source>
        <dbReference type="Proteomes" id="UP000295525"/>
    </source>
</evidence>
<proteinExistence type="inferred from homology"/>
<dbReference type="CDD" id="cd08517">
    <property type="entry name" value="PBP2_NikA_DppA_OppA_like_13"/>
    <property type="match status" value="1"/>
</dbReference>
<dbReference type="PANTHER" id="PTHR30290">
    <property type="entry name" value="PERIPLASMIC BINDING COMPONENT OF ABC TRANSPORTER"/>
    <property type="match status" value="1"/>
</dbReference>
<dbReference type="OrthoDB" id="9801799at2"/>
<gene>
    <name evidence="5" type="ORF">EDC26_103386</name>
</gene>